<accession>A0A7J7K612</accession>
<name>A0A7J7K612_BUGNE</name>
<comment type="caution">
    <text evidence="2">The sequence shown here is derived from an EMBL/GenBank/DDBJ whole genome shotgun (WGS) entry which is preliminary data.</text>
</comment>
<proteinExistence type="predicted"/>
<evidence type="ECO:0000313" key="2">
    <source>
        <dbReference type="EMBL" id="KAF6033404.1"/>
    </source>
</evidence>
<dbReference type="EMBL" id="VXIV02001349">
    <property type="protein sequence ID" value="KAF6033404.1"/>
    <property type="molecule type" value="Genomic_DNA"/>
</dbReference>
<feature type="region of interest" description="Disordered" evidence="1">
    <location>
        <begin position="130"/>
        <end position="221"/>
    </location>
</feature>
<dbReference type="Proteomes" id="UP000593567">
    <property type="component" value="Unassembled WGS sequence"/>
</dbReference>
<evidence type="ECO:0000313" key="3">
    <source>
        <dbReference type="Proteomes" id="UP000593567"/>
    </source>
</evidence>
<evidence type="ECO:0000256" key="1">
    <source>
        <dbReference type="SAM" id="MobiDB-lite"/>
    </source>
</evidence>
<keyword evidence="3" id="KW-1185">Reference proteome</keyword>
<dbReference type="OrthoDB" id="10025511at2759"/>
<gene>
    <name evidence="2" type="ORF">EB796_008286</name>
</gene>
<reference evidence="2" key="1">
    <citation type="submission" date="2020-06" db="EMBL/GenBank/DDBJ databases">
        <title>Draft genome of Bugula neritina, a colonial animal packing powerful symbionts and potential medicines.</title>
        <authorList>
            <person name="Rayko M."/>
        </authorList>
    </citation>
    <scope>NUCLEOTIDE SEQUENCE [LARGE SCALE GENOMIC DNA]</scope>
    <source>
        <strain evidence="2">Kwan_BN1</strain>
    </source>
</reference>
<protein>
    <submittedName>
        <fullName evidence="2">Uncharacterized protein</fullName>
    </submittedName>
</protein>
<organism evidence="2 3">
    <name type="scientific">Bugula neritina</name>
    <name type="common">Brown bryozoan</name>
    <name type="synonym">Sertularia neritina</name>
    <dbReference type="NCBI Taxonomy" id="10212"/>
    <lineage>
        <taxon>Eukaryota</taxon>
        <taxon>Metazoa</taxon>
        <taxon>Spiralia</taxon>
        <taxon>Lophotrochozoa</taxon>
        <taxon>Bryozoa</taxon>
        <taxon>Gymnolaemata</taxon>
        <taxon>Cheilostomatida</taxon>
        <taxon>Flustrina</taxon>
        <taxon>Buguloidea</taxon>
        <taxon>Bugulidae</taxon>
        <taxon>Bugula</taxon>
    </lineage>
</organism>
<dbReference type="AlphaFoldDB" id="A0A7J7K612"/>
<sequence length="275" mass="30676">MIERKWFREAIYEKGHPVSGDPYYHHASNLVNLVLRRWCSRQLRADNTSAIVVMIDPPGHPVQETLPRLSVLSAKTREEKKQFCASSYMTSTGNLPALVDPLNSEPKLRLTLSSNDMKLLQPENERIGLDPLPFKDVEEPAPSPAANSESLPLCMRDGHPENVKAETNTRDDEAAVSPRTTSEEDEPIQCAMDQASPLSVSPSEVPSPQLDRPSQSLSDSSSRLHPIMRHLKGVAKSLASLHGSKKKVTLNTRSMNFYFNCLHFRQGCLYLSTVC</sequence>
<feature type="compositionally biased region" description="Basic and acidic residues" evidence="1">
    <location>
        <begin position="156"/>
        <end position="173"/>
    </location>
</feature>
<feature type="compositionally biased region" description="Low complexity" evidence="1">
    <location>
        <begin position="196"/>
        <end position="221"/>
    </location>
</feature>